<dbReference type="RefSeq" id="WP_216799975.1">
    <property type="nucleotide sequence ID" value="NZ_CP076723.1"/>
</dbReference>
<sequence>MKRTLRTLELIWRLVLPPRGGAPQPTQPGEVRPCEPDDIGRGMGLYLDSKGEVRLFVPQCRPLAASVVLFRLKRQGFSRCSVEESEGGLLIRAQR</sequence>
<dbReference type="Proteomes" id="UP000683557">
    <property type="component" value="Chromosome"/>
</dbReference>
<proteinExistence type="predicted"/>
<evidence type="ECO:0000313" key="2">
    <source>
        <dbReference type="Proteomes" id="UP000683557"/>
    </source>
</evidence>
<reference evidence="1 2" key="1">
    <citation type="submission" date="2021-06" db="EMBL/GenBank/DDBJ databases">
        <title>Gemonas diversity in paddy soil.</title>
        <authorList>
            <person name="Liu G."/>
        </authorList>
    </citation>
    <scope>NUCLEOTIDE SEQUENCE [LARGE SCALE GENOMIC DNA]</scope>
    <source>
        <strain evidence="1 2">RG10</strain>
    </source>
</reference>
<name>A0ABX8J7C5_9BACT</name>
<accession>A0ABX8J7C5</accession>
<dbReference type="EMBL" id="CP076723">
    <property type="protein sequence ID" value="QWV93242.1"/>
    <property type="molecule type" value="Genomic_DNA"/>
</dbReference>
<organism evidence="1 2">
    <name type="scientific">Geomonas oryzisoli</name>
    <dbReference type="NCBI Taxonomy" id="2847992"/>
    <lineage>
        <taxon>Bacteria</taxon>
        <taxon>Pseudomonadati</taxon>
        <taxon>Thermodesulfobacteriota</taxon>
        <taxon>Desulfuromonadia</taxon>
        <taxon>Geobacterales</taxon>
        <taxon>Geobacteraceae</taxon>
        <taxon>Geomonas</taxon>
    </lineage>
</organism>
<keyword evidence="2" id="KW-1185">Reference proteome</keyword>
<protein>
    <submittedName>
        <fullName evidence="1">Uncharacterized protein</fullName>
    </submittedName>
</protein>
<gene>
    <name evidence="1" type="ORF">KP004_19065</name>
</gene>
<evidence type="ECO:0000313" key="1">
    <source>
        <dbReference type="EMBL" id="QWV93242.1"/>
    </source>
</evidence>